<evidence type="ECO:0000313" key="14">
    <source>
        <dbReference type="Proteomes" id="UP000809789"/>
    </source>
</evidence>
<keyword evidence="6 11" id="KW-0274">FAD</keyword>
<keyword evidence="5 11" id="KW-0285">Flavoprotein</keyword>
<dbReference type="InterPro" id="IPR002937">
    <property type="entry name" value="Amino_oxidase"/>
</dbReference>
<dbReference type="EMBL" id="JAESVG020000003">
    <property type="protein sequence ID" value="KAG8628943.1"/>
    <property type="molecule type" value="Genomic_DNA"/>
</dbReference>
<keyword evidence="7 11" id="KW-0560">Oxidoreductase</keyword>
<evidence type="ECO:0000256" key="9">
    <source>
        <dbReference type="ARBA" id="ARBA00023244"/>
    </source>
</evidence>
<dbReference type="GO" id="GO:0004729">
    <property type="term" value="F:oxygen-dependent protoporphyrinogen oxidase activity"/>
    <property type="evidence" value="ECO:0007669"/>
    <property type="project" value="UniProtKB-UniRule"/>
</dbReference>
<comment type="cofactor">
    <cofactor evidence="11">
        <name>FAD</name>
        <dbReference type="ChEBI" id="CHEBI:57692"/>
    </cofactor>
    <text evidence="11">Binds 1 FAD per subunit.</text>
</comment>
<evidence type="ECO:0000259" key="12">
    <source>
        <dbReference type="Pfam" id="PF01593"/>
    </source>
</evidence>
<comment type="subcellular location">
    <subcellularLocation>
        <location evidence="11">Mitochondrion inner membrane</location>
    </subcellularLocation>
</comment>
<keyword evidence="9 11" id="KW-0627">Porphyrin biosynthesis</keyword>
<dbReference type="GO" id="GO:0006782">
    <property type="term" value="P:protoporphyrinogen IX biosynthetic process"/>
    <property type="evidence" value="ECO:0007669"/>
    <property type="project" value="UniProtKB-UniRule"/>
</dbReference>
<comment type="similarity">
    <text evidence="3 11">Belongs to the protoporphyrinogen/coproporphyrinogen oxidase family. Protoporphyrinogen oxidase subfamily.</text>
</comment>
<dbReference type="EC" id="1.3.3.4" evidence="4 11"/>
<evidence type="ECO:0000256" key="10">
    <source>
        <dbReference type="ARBA" id="ARBA00047554"/>
    </source>
</evidence>
<evidence type="ECO:0000256" key="1">
    <source>
        <dbReference type="ARBA" id="ARBA00002600"/>
    </source>
</evidence>
<evidence type="ECO:0000256" key="2">
    <source>
        <dbReference type="ARBA" id="ARBA00005073"/>
    </source>
</evidence>
<comment type="pathway">
    <text evidence="2 11">Porphyrin-containing compound metabolism; protoporphyrin-IX biosynthesis; protoporphyrin-IX from protoporphyrinogen-IX: step 1/1.</text>
</comment>
<evidence type="ECO:0000256" key="8">
    <source>
        <dbReference type="ARBA" id="ARBA00023133"/>
    </source>
</evidence>
<dbReference type="UniPathway" id="UPA00251">
    <property type="reaction ID" value="UER00324"/>
</dbReference>
<dbReference type="PANTHER" id="PTHR42923">
    <property type="entry name" value="PROTOPORPHYRINOGEN OXIDASE"/>
    <property type="match status" value="1"/>
</dbReference>
<dbReference type="InterPro" id="IPR050464">
    <property type="entry name" value="Zeta_carotene_desat/Oxidored"/>
</dbReference>
<dbReference type="NCBIfam" id="TIGR00562">
    <property type="entry name" value="proto_IX_ox"/>
    <property type="match status" value="1"/>
</dbReference>
<dbReference type="Pfam" id="PF01593">
    <property type="entry name" value="Amino_oxidase"/>
    <property type="match status" value="1"/>
</dbReference>
<comment type="caution">
    <text evidence="13">The sequence shown here is derived from an EMBL/GenBank/DDBJ whole genome shotgun (WGS) entry which is preliminary data.</text>
</comment>
<dbReference type="PANTHER" id="PTHR42923:SF3">
    <property type="entry name" value="PROTOPORPHYRINOGEN OXIDASE"/>
    <property type="match status" value="1"/>
</dbReference>
<dbReference type="PRINTS" id="PR00419">
    <property type="entry name" value="ADXRDTASE"/>
</dbReference>
<dbReference type="OrthoDB" id="438553at2759"/>
<evidence type="ECO:0000256" key="11">
    <source>
        <dbReference type="RuleBase" id="RU367069"/>
    </source>
</evidence>
<sequence length="580" mass="63639">MHNVLNLPARLGPTSTRAYRALISHNRASAGRFSIPRRYLSTGSGAPEDVAIIGGGITGLACAYYVTKHYPAAKITLYEKSPRFGGWLLSERIPVDDEGGTVLFEAGPRSLRPLGNGALALSMLVDLDLLKDTIWTSKSSPAATSRYIYYPDHLVRLLAPPAPGWVAKSWKTMLSEPLFEGFLPALATEAFRGSRHEDLSDESVAQFISRRMGPNVANRVLSAVFHGIYAGDVNKLSAKSLLKRLWQIEGEYGSFMASALVGPFRRPKIPPKRELAFMEALTDLPVPPQHLADQIKMSSVYTFRNGLGQFTDSLVGYLWDRPKTNFQHGTTVQSLEHKADGTLDITINKNNGTTKRSHTHAIWTAVPGSLTQTASVTEGIKQDLEGIPFETVMTVNLYYKSPDLHPPGFGYLIPLATPIEQNPENALGVVFDNSYAPDPAFDDDDIRGPAQDTVKQRGTKLTVMLGGHYWSSWPSYPSEEEGLAMAKSILKRHLNISEEPAASRVNLNTNCIPQYTVGHERRLNSIHDGLVKQYGGTLRVAGSWINGVGVNDCLRSAWNTVSDLQHGQRSGLESIVHPEG</sequence>
<dbReference type="AlphaFoldDB" id="A0A8K0LB03"/>
<dbReference type="SUPFAM" id="SSF51905">
    <property type="entry name" value="FAD/NAD(P)-binding domain"/>
    <property type="match status" value="1"/>
</dbReference>
<evidence type="ECO:0000256" key="6">
    <source>
        <dbReference type="ARBA" id="ARBA00022827"/>
    </source>
</evidence>
<reference evidence="13" key="1">
    <citation type="submission" date="2021-07" db="EMBL/GenBank/DDBJ databases">
        <title>Elsinoe batatas strain:CRI-CJ2 Genome sequencing and assembly.</title>
        <authorList>
            <person name="Huang L."/>
        </authorList>
    </citation>
    <scope>NUCLEOTIDE SEQUENCE</scope>
    <source>
        <strain evidence="13">CRI-CJ2</strain>
    </source>
</reference>
<dbReference type="InterPro" id="IPR036188">
    <property type="entry name" value="FAD/NAD-bd_sf"/>
</dbReference>
<organism evidence="13 14">
    <name type="scientific">Elsinoe batatas</name>
    <dbReference type="NCBI Taxonomy" id="2601811"/>
    <lineage>
        <taxon>Eukaryota</taxon>
        <taxon>Fungi</taxon>
        <taxon>Dikarya</taxon>
        <taxon>Ascomycota</taxon>
        <taxon>Pezizomycotina</taxon>
        <taxon>Dothideomycetes</taxon>
        <taxon>Dothideomycetidae</taxon>
        <taxon>Myriangiales</taxon>
        <taxon>Elsinoaceae</taxon>
        <taxon>Elsinoe</taxon>
    </lineage>
</organism>
<evidence type="ECO:0000256" key="3">
    <source>
        <dbReference type="ARBA" id="ARBA00010551"/>
    </source>
</evidence>
<accession>A0A8K0LB03</accession>
<protein>
    <recommendedName>
        <fullName evidence="4 11">Protoporphyrinogen oxidase</fullName>
        <ecNumber evidence="4 11">1.3.3.4</ecNumber>
    </recommendedName>
</protein>
<evidence type="ECO:0000256" key="7">
    <source>
        <dbReference type="ARBA" id="ARBA00023002"/>
    </source>
</evidence>
<evidence type="ECO:0000256" key="5">
    <source>
        <dbReference type="ARBA" id="ARBA00022630"/>
    </source>
</evidence>
<dbReference type="InterPro" id="IPR004572">
    <property type="entry name" value="Protoporphyrinogen_oxidase"/>
</dbReference>
<name>A0A8K0LB03_9PEZI</name>
<proteinExistence type="inferred from homology"/>
<feature type="domain" description="Amine oxidase" evidence="12">
    <location>
        <begin position="57"/>
        <end position="563"/>
    </location>
</feature>
<evidence type="ECO:0000313" key="13">
    <source>
        <dbReference type="EMBL" id="KAG8628943.1"/>
    </source>
</evidence>
<dbReference type="SUPFAM" id="SSF54373">
    <property type="entry name" value="FAD-linked reductases, C-terminal domain"/>
    <property type="match status" value="1"/>
</dbReference>
<keyword evidence="8 11" id="KW-0350">Heme biosynthesis</keyword>
<comment type="catalytic activity">
    <reaction evidence="10 11">
        <text>protoporphyrinogen IX + 3 O2 = protoporphyrin IX + 3 H2O2</text>
        <dbReference type="Rhea" id="RHEA:25576"/>
        <dbReference type="ChEBI" id="CHEBI:15379"/>
        <dbReference type="ChEBI" id="CHEBI:16240"/>
        <dbReference type="ChEBI" id="CHEBI:57306"/>
        <dbReference type="ChEBI" id="CHEBI:57307"/>
        <dbReference type="EC" id="1.3.3.4"/>
    </reaction>
</comment>
<dbReference type="Gene3D" id="3.50.50.60">
    <property type="entry name" value="FAD/NAD(P)-binding domain"/>
    <property type="match status" value="1"/>
</dbReference>
<dbReference type="Proteomes" id="UP000809789">
    <property type="component" value="Unassembled WGS sequence"/>
</dbReference>
<evidence type="ECO:0000256" key="4">
    <source>
        <dbReference type="ARBA" id="ARBA00012867"/>
    </source>
</evidence>
<keyword evidence="14" id="KW-1185">Reference proteome</keyword>
<comment type="function">
    <text evidence="1 11">Catalyzes the 6-electron oxidation of protoporphyrinogen-IX to form protoporphyrin-IX.</text>
</comment>
<gene>
    <name evidence="13" type="ORF">KVT40_002808</name>
</gene>
<dbReference type="GO" id="GO:0005743">
    <property type="term" value="C:mitochondrial inner membrane"/>
    <property type="evidence" value="ECO:0007669"/>
    <property type="project" value="UniProtKB-SubCell"/>
</dbReference>